<evidence type="ECO:0000256" key="6">
    <source>
        <dbReference type="ARBA" id="ARBA00022927"/>
    </source>
</evidence>
<dbReference type="PROSITE" id="PS50166">
    <property type="entry name" value="IMPORTIN_B_NT"/>
    <property type="match status" value="1"/>
</dbReference>
<dbReference type="GO" id="GO:0031267">
    <property type="term" value="F:small GTPase binding"/>
    <property type="evidence" value="ECO:0007669"/>
    <property type="project" value="InterPro"/>
</dbReference>
<keyword evidence="6" id="KW-0653">Protein transport</keyword>
<dbReference type="EMBL" id="CAKMRJ010005451">
    <property type="protein sequence ID" value="CAH1443468.1"/>
    <property type="molecule type" value="Genomic_DNA"/>
</dbReference>
<evidence type="ECO:0000313" key="11">
    <source>
        <dbReference type="Proteomes" id="UP001157418"/>
    </source>
</evidence>
<evidence type="ECO:0000256" key="7">
    <source>
        <dbReference type="ARBA" id="ARBA00023242"/>
    </source>
</evidence>
<dbReference type="Pfam" id="PF03810">
    <property type="entry name" value="IBN_N"/>
    <property type="match status" value="1"/>
</dbReference>
<protein>
    <recommendedName>
        <fullName evidence="9">Importin N-terminal domain-containing protein</fullName>
    </recommendedName>
</protein>
<dbReference type="InterPro" id="IPR057672">
    <property type="entry name" value="TPR_IPO4/5"/>
</dbReference>
<dbReference type="InterPro" id="IPR016024">
    <property type="entry name" value="ARM-type_fold"/>
</dbReference>
<dbReference type="GO" id="GO:0005737">
    <property type="term" value="C:cytoplasm"/>
    <property type="evidence" value="ECO:0007669"/>
    <property type="project" value="UniProtKB-SubCell"/>
</dbReference>
<keyword evidence="4" id="KW-0963">Cytoplasm</keyword>
<feature type="repeat" description="HEAT" evidence="8">
    <location>
        <begin position="378"/>
        <end position="416"/>
    </location>
</feature>
<dbReference type="Proteomes" id="UP001157418">
    <property type="component" value="Unassembled WGS sequence"/>
</dbReference>
<keyword evidence="3" id="KW-0813">Transport</keyword>
<evidence type="ECO:0000256" key="4">
    <source>
        <dbReference type="ARBA" id="ARBA00022490"/>
    </source>
</evidence>
<gene>
    <name evidence="10" type="ORF">LVIROSA_LOCUS29376</name>
</gene>
<dbReference type="PROSITE" id="PS50077">
    <property type="entry name" value="HEAT_REPEAT"/>
    <property type="match status" value="2"/>
</dbReference>
<evidence type="ECO:0000256" key="5">
    <source>
        <dbReference type="ARBA" id="ARBA00022737"/>
    </source>
</evidence>
<dbReference type="PANTHER" id="PTHR10527">
    <property type="entry name" value="IMPORTIN BETA"/>
    <property type="match status" value="1"/>
</dbReference>
<name>A0AAU9NZN2_9ASTR</name>
<dbReference type="SUPFAM" id="SSF48371">
    <property type="entry name" value="ARM repeat"/>
    <property type="match status" value="2"/>
</dbReference>
<dbReference type="Gene3D" id="1.25.10.10">
    <property type="entry name" value="Leucine-rich Repeat Variant"/>
    <property type="match status" value="1"/>
</dbReference>
<evidence type="ECO:0000256" key="2">
    <source>
        <dbReference type="ARBA" id="ARBA00004496"/>
    </source>
</evidence>
<dbReference type="InterPro" id="IPR001494">
    <property type="entry name" value="Importin-beta_N"/>
</dbReference>
<dbReference type="Pfam" id="PF23271">
    <property type="entry name" value="HEAT_GCN1"/>
    <property type="match status" value="1"/>
</dbReference>
<comment type="subcellular location">
    <subcellularLocation>
        <location evidence="2">Cytoplasm</location>
    </subcellularLocation>
    <subcellularLocation>
        <location evidence="1">Nucleus</location>
    </subcellularLocation>
</comment>
<reference evidence="10 11" key="1">
    <citation type="submission" date="2022-01" db="EMBL/GenBank/DDBJ databases">
        <authorList>
            <person name="Xiong W."/>
            <person name="Schranz E."/>
        </authorList>
    </citation>
    <scope>NUCLEOTIDE SEQUENCE [LARGE SCALE GENOMIC DNA]</scope>
</reference>
<feature type="repeat" description="HEAT" evidence="8">
    <location>
        <begin position="419"/>
        <end position="454"/>
    </location>
</feature>
<organism evidence="10 11">
    <name type="scientific">Lactuca virosa</name>
    <dbReference type="NCBI Taxonomy" id="75947"/>
    <lineage>
        <taxon>Eukaryota</taxon>
        <taxon>Viridiplantae</taxon>
        <taxon>Streptophyta</taxon>
        <taxon>Embryophyta</taxon>
        <taxon>Tracheophyta</taxon>
        <taxon>Spermatophyta</taxon>
        <taxon>Magnoliopsida</taxon>
        <taxon>eudicotyledons</taxon>
        <taxon>Gunneridae</taxon>
        <taxon>Pentapetalae</taxon>
        <taxon>asterids</taxon>
        <taxon>campanulids</taxon>
        <taxon>Asterales</taxon>
        <taxon>Asteraceae</taxon>
        <taxon>Cichorioideae</taxon>
        <taxon>Cichorieae</taxon>
        <taxon>Lactucinae</taxon>
        <taxon>Lactuca</taxon>
    </lineage>
</organism>
<dbReference type="AlphaFoldDB" id="A0AAU9NZN2"/>
<dbReference type="GO" id="GO:0006606">
    <property type="term" value="P:protein import into nucleus"/>
    <property type="evidence" value="ECO:0007669"/>
    <property type="project" value="InterPro"/>
</dbReference>
<keyword evidence="11" id="KW-1185">Reference proteome</keyword>
<sequence>MAQSLELLILQFLMPDDDARRQAEDQIKRMVRDPTVVPVLIDHIRTAKTPNVRQLSAVLLRKKIKGHWPNLLPELRQVVMQSLIESIATENSSSVRRASANAASIIAKYTVPHGQWPDLLPFIFYCSQSAQEDHREVALMLFSSLTETLGDSFRPYFVDFQLLLLKCLQDKMSSVRVAALKAVGAFLEATHDESQVVKFCEFIPSILHVSRQYLASGEEDIAIIAFEIFDELIEFPAPLLGESMKAIVHFSLEVCSNSNLESTTRYQAIQIISWLAKYQSTSLKDQDLIVPILHIMCPMLTEAINSDENDDLSPDRAVAEVLDTMSVKLSNHVFPFAFEFASESSQSVDLKFREASVMLLGLITEGCLELIKGKLEPILYIVFGALRDPEEIVRGAASFALGQFVEYLQPEIISHYEVVLPHIFSSLQDASDDVKEKSYYALASFCENMSEEIIPFIDPLMGKLLVALQNSPRKLHETCLSAISSIASATQKAFLPYVERVLELMKTFMVLTNEEELRSRARATELVGIVAMIAGKDKMESVLPFFIEAAISGYGLECSTLREYTHGFFSNVAEILADGMVQYLPYVVPLALSSCNLDDGFADKIDDSDEDEDLIGFAAVSSDDESQDEPRVQNINIRTGVLDEKAAATQALGLIAFHTKSAYDPYLEETLKIMVKHSIYFHENVRLQAMAGLKHTVTAAHACLQCHDDGESQKKQILDSVMKIYIKTMNEDDDKDVVAQACMSVAQITKDFGYVAVESHMHKLVESTVALLWQNSVCQKVKSGIDIEDDDHIHGHSEMLMDAVTDLLPAFSKAMGSDFAPFFEPLFDPLMDFLKESDSPQDRTMVVACLAEVAQHMGTAFSTYVNTLMPLVLRESDSPSATNRRNAAFCVGEMCKNGGEYGLKYLDDVLPCLFLLFEESEKDHAVRDNAASAVAKIIMAHQNSVPLYQVLPILLKVLPLKKDYEESIPVYNCICNLVLSSNQQILELVPDLVMVFAEAAMSPLETRELLFYQKVFGHHSPRITIILDQVLVYSFETSSFSNRAIYFIYSLVWCKVYYGSQIKKLINHIETRDIGPRLLGIENTASPSLKLNRFVWL</sequence>
<proteinExistence type="predicted"/>
<evidence type="ECO:0000313" key="10">
    <source>
        <dbReference type="EMBL" id="CAH1443468.1"/>
    </source>
</evidence>
<evidence type="ECO:0000256" key="3">
    <source>
        <dbReference type="ARBA" id="ARBA00022448"/>
    </source>
</evidence>
<keyword evidence="5" id="KW-0677">Repeat</keyword>
<dbReference type="Pfam" id="PF25574">
    <property type="entry name" value="TPR_IMB1"/>
    <property type="match status" value="1"/>
</dbReference>
<dbReference type="InterPro" id="IPR040122">
    <property type="entry name" value="Importin_beta"/>
</dbReference>
<feature type="domain" description="Importin N-terminal" evidence="9">
    <location>
        <begin position="23"/>
        <end position="89"/>
    </location>
</feature>
<accession>A0AAU9NZN2</accession>
<evidence type="ECO:0000256" key="8">
    <source>
        <dbReference type="PROSITE-ProRule" id="PRU00103"/>
    </source>
</evidence>
<dbReference type="InterPro" id="IPR057546">
    <property type="entry name" value="HEAT_GCN1"/>
</dbReference>
<evidence type="ECO:0000259" key="9">
    <source>
        <dbReference type="PROSITE" id="PS50166"/>
    </source>
</evidence>
<dbReference type="InterPro" id="IPR021133">
    <property type="entry name" value="HEAT_type_2"/>
</dbReference>
<dbReference type="SMART" id="SM00913">
    <property type="entry name" value="IBN_N"/>
    <property type="match status" value="1"/>
</dbReference>
<keyword evidence="7" id="KW-0539">Nucleus</keyword>
<dbReference type="InterPro" id="IPR058584">
    <property type="entry name" value="IMB1_TNPO1-like_TPR"/>
</dbReference>
<dbReference type="Pfam" id="PF25780">
    <property type="entry name" value="TPR_IPO5"/>
    <property type="match status" value="1"/>
</dbReference>
<comment type="caution">
    <text evidence="10">The sequence shown here is derived from an EMBL/GenBank/DDBJ whole genome shotgun (WGS) entry which is preliminary data.</text>
</comment>
<dbReference type="InterPro" id="IPR011989">
    <property type="entry name" value="ARM-like"/>
</dbReference>
<evidence type="ECO:0000256" key="1">
    <source>
        <dbReference type="ARBA" id="ARBA00004123"/>
    </source>
</evidence>